<sequence length="241" mass="26695">MLLEICANSYESAINAQKAGAHRIELCSELAVGGITPSYGLLKKVMSDVKIPVHVLIRPRSGDFTYSRSEFDIMKENILLCKELGCAGIVSGILQQDQTIDTERTKELMELAKPMTFTFHRGFDWVPNPLEAILELAVLGVDRVLTSGQAESAEKGILLLQELQELTENEFIIMPGGGINPSNAYLFKESGFQEIHASATSIHQSINIPKISMNSTKLFNETRIATSNKEKIQQILERINS</sequence>
<dbReference type="STRING" id="391587.KAOT1_08318"/>
<dbReference type="InterPro" id="IPR005627">
    <property type="entry name" value="CutC-like"/>
</dbReference>
<accession>A9DYP2</accession>
<dbReference type="AlphaFoldDB" id="A9DYP2"/>
<dbReference type="SUPFAM" id="SSF110395">
    <property type="entry name" value="CutC-like"/>
    <property type="match status" value="1"/>
</dbReference>
<keyword evidence="4" id="KW-1185">Reference proteome</keyword>
<dbReference type="eggNOG" id="COG3142">
    <property type="taxonomic scope" value="Bacteria"/>
</dbReference>
<comment type="similarity">
    <text evidence="1 2">Belongs to the CutC family.</text>
</comment>
<dbReference type="PANTHER" id="PTHR12598:SF0">
    <property type="entry name" value="COPPER HOMEOSTASIS PROTEIN CUTC HOMOLOG"/>
    <property type="match status" value="1"/>
</dbReference>
<dbReference type="PANTHER" id="PTHR12598">
    <property type="entry name" value="COPPER HOMEOSTASIS PROTEIN CUTC"/>
    <property type="match status" value="1"/>
</dbReference>
<proteinExistence type="inferred from homology"/>
<organism evidence="3 4">
    <name type="scientific">Kordia algicida OT-1</name>
    <dbReference type="NCBI Taxonomy" id="391587"/>
    <lineage>
        <taxon>Bacteria</taxon>
        <taxon>Pseudomonadati</taxon>
        <taxon>Bacteroidota</taxon>
        <taxon>Flavobacteriia</taxon>
        <taxon>Flavobacteriales</taxon>
        <taxon>Flavobacteriaceae</taxon>
        <taxon>Kordia</taxon>
    </lineage>
</organism>
<dbReference type="HOGENOM" id="CLU_050555_3_1_10"/>
<comment type="caution">
    <text evidence="2">Once thought to be involved in copper homeostasis, experiments in E.coli have shown this is not the case.</text>
</comment>
<evidence type="ECO:0000313" key="3">
    <source>
        <dbReference type="EMBL" id="EDP96159.1"/>
    </source>
</evidence>
<dbReference type="GO" id="GO:0005737">
    <property type="term" value="C:cytoplasm"/>
    <property type="evidence" value="ECO:0007669"/>
    <property type="project" value="UniProtKB-SubCell"/>
</dbReference>
<dbReference type="FunFam" id="3.20.20.380:FF:000001">
    <property type="entry name" value="Copper homeostasis protein CutC"/>
    <property type="match status" value="1"/>
</dbReference>
<protein>
    <recommendedName>
        <fullName evidence="2">PF03932 family protein CutC</fullName>
    </recommendedName>
</protein>
<gene>
    <name evidence="2" type="primary">cutC</name>
    <name evidence="3" type="ORF">KAOT1_08318</name>
</gene>
<dbReference type="Pfam" id="PF03932">
    <property type="entry name" value="CutC"/>
    <property type="match status" value="1"/>
</dbReference>
<evidence type="ECO:0000256" key="2">
    <source>
        <dbReference type="HAMAP-Rule" id="MF_00795"/>
    </source>
</evidence>
<reference evidence="3 4" key="1">
    <citation type="journal article" date="2011" name="J. Bacteriol.">
        <title>Genome sequence of the algicidal bacterium Kordia algicida OT-1.</title>
        <authorList>
            <person name="Lee H.S."/>
            <person name="Kang S.G."/>
            <person name="Kwon K.K."/>
            <person name="Lee J.H."/>
            <person name="Kim S.J."/>
        </authorList>
    </citation>
    <scope>NUCLEOTIDE SEQUENCE [LARGE SCALE GENOMIC DNA]</scope>
    <source>
        <strain evidence="3 4">OT-1</strain>
    </source>
</reference>
<evidence type="ECO:0000256" key="1">
    <source>
        <dbReference type="ARBA" id="ARBA00007768"/>
    </source>
</evidence>
<dbReference type="RefSeq" id="WP_007094229.1">
    <property type="nucleotide sequence ID" value="NZ_DS544873.1"/>
</dbReference>
<comment type="subcellular location">
    <subcellularLocation>
        <location evidence="2">Cytoplasm</location>
    </subcellularLocation>
</comment>
<dbReference type="Proteomes" id="UP000002945">
    <property type="component" value="Unassembled WGS sequence"/>
</dbReference>
<dbReference type="GO" id="GO:0005507">
    <property type="term" value="F:copper ion binding"/>
    <property type="evidence" value="ECO:0007669"/>
    <property type="project" value="TreeGrafter"/>
</dbReference>
<dbReference type="EMBL" id="ABIB01000005">
    <property type="protein sequence ID" value="EDP96159.1"/>
    <property type="molecule type" value="Genomic_DNA"/>
</dbReference>
<dbReference type="Gene3D" id="3.20.20.380">
    <property type="entry name" value="Copper homeostasis (CutC) domain"/>
    <property type="match status" value="1"/>
</dbReference>
<keyword evidence="2" id="KW-0963">Cytoplasm</keyword>
<dbReference type="HAMAP" id="MF_00795">
    <property type="entry name" value="CutC"/>
    <property type="match status" value="1"/>
</dbReference>
<comment type="caution">
    <text evidence="3">The sequence shown here is derived from an EMBL/GenBank/DDBJ whole genome shotgun (WGS) entry which is preliminary data.</text>
</comment>
<evidence type="ECO:0000313" key="4">
    <source>
        <dbReference type="Proteomes" id="UP000002945"/>
    </source>
</evidence>
<dbReference type="OrthoDB" id="9815677at2"/>
<dbReference type="InterPro" id="IPR036822">
    <property type="entry name" value="CutC-like_dom_sf"/>
</dbReference>
<name>A9DYP2_9FLAO</name>